<dbReference type="Gene3D" id="3.30.70.1230">
    <property type="entry name" value="Nucleotide cyclase"/>
    <property type="match status" value="1"/>
</dbReference>
<dbReference type="Proteomes" id="UP001549291">
    <property type="component" value="Unassembled WGS sequence"/>
</dbReference>
<dbReference type="InterPro" id="IPR050471">
    <property type="entry name" value="AB_hydrolase"/>
</dbReference>
<dbReference type="CDD" id="cd07302">
    <property type="entry name" value="CHD"/>
    <property type="match status" value="1"/>
</dbReference>
<dbReference type="Pfam" id="PF00211">
    <property type="entry name" value="Guanylate_cyc"/>
    <property type="match status" value="1"/>
</dbReference>
<dbReference type="Gene3D" id="3.40.50.1820">
    <property type="entry name" value="alpha/beta hydrolase"/>
    <property type="match status" value="1"/>
</dbReference>
<dbReference type="EMBL" id="JBEPTQ010000002">
    <property type="protein sequence ID" value="MET4717264.1"/>
    <property type="molecule type" value="Genomic_DNA"/>
</dbReference>
<comment type="caution">
    <text evidence="2">The sequence shown here is derived from an EMBL/GenBank/DDBJ whole genome shotgun (WGS) entry which is preliminary data.</text>
</comment>
<feature type="domain" description="Guanylate cyclase" evidence="1">
    <location>
        <begin position="291"/>
        <end position="398"/>
    </location>
</feature>
<dbReference type="RefSeq" id="WP_354268527.1">
    <property type="nucleotide sequence ID" value="NZ_JBEPTQ010000002.1"/>
</dbReference>
<dbReference type="PANTHER" id="PTHR43433">
    <property type="entry name" value="HYDROLASE, ALPHA/BETA FOLD FAMILY PROTEIN"/>
    <property type="match status" value="1"/>
</dbReference>
<reference evidence="2 3" key="1">
    <citation type="submission" date="2024-06" db="EMBL/GenBank/DDBJ databases">
        <title>Genomic Encyclopedia of Type Strains, Phase V (KMG-V): Genome sequencing to study the core and pangenomes of soil and plant-associated prokaryotes.</title>
        <authorList>
            <person name="Whitman W."/>
        </authorList>
    </citation>
    <scope>NUCLEOTIDE SEQUENCE [LARGE SCALE GENOMIC DNA]</scope>
    <source>
        <strain evidence="2 3">USDA 160</strain>
    </source>
</reference>
<dbReference type="Pfam" id="PF00561">
    <property type="entry name" value="Abhydrolase_1"/>
    <property type="match status" value="1"/>
</dbReference>
<dbReference type="SUPFAM" id="SSF55073">
    <property type="entry name" value="Nucleotide cyclase"/>
    <property type="match status" value="1"/>
</dbReference>
<dbReference type="InterPro" id="IPR029787">
    <property type="entry name" value="Nucleotide_cyclase"/>
</dbReference>
<keyword evidence="3" id="KW-1185">Reference proteome</keyword>
<dbReference type="InterPro" id="IPR001054">
    <property type="entry name" value="A/G_cyclase"/>
</dbReference>
<dbReference type="SMART" id="SM00044">
    <property type="entry name" value="CYCc"/>
    <property type="match status" value="1"/>
</dbReference>
<name>A0ABV2RLY7_BRAJP</name>
<dbReference type="PANTHER" id="PTHR43433:SF8">
    <property type="entry name" value="BIFUNCTIONAL LIPASE_ADENYLATE CYCLASE LIPJ"/>
    <property type="match status" value="1"/>
</dbReference>
<evidence type="ECO:0000313" key="3">
    <source>
        <dbReference type="Proteomes" id="UP001549291"/>
    </source>
</evidence>
<accession>A0ABV2RLY7</accession>
<dbReference type="InterPro" id="IPR029058">
    <property type="entry name" value="AB_hydrolase_fold"/>
</dbReference>
<sequence length="445" mass="47794">MAELGLPETQYAQSGDFSIAYQVMGRGPIDIVLVPGIISHIDYQHELPGYTQCLCRMAKFSRVITFDKRGQGLSDRLADVPSLDERIDDVRAVMDAVGSRRAALVGFSEGASMSVLFASTYPERVSHLVLFGGLARVADLFPPNLTPSAAEERLANLVKRWGSGAFLGNVFASDASNPEAVARIAKFEKLASSPGAIKSYIISNRQIDVTGILPCVRTPTLVLHRATDAQVPVALGRRMAAEIPGAKYIEYPAGDHAFWAGDTETVVGDIEEFVTGHREAGNADLERILATVMFTDIVDSTRQAAEIGDQRWKSRLDQHDALARQLIERHRGNLVKTTGDGVLATFDGPGRAIRCALSFSNAARQIGLPVRAGLHTGEIEMRGSDIGGIAVHAAARVMSQSGPDEVLVSRVVTDLVAGAGLRFSERGSYELKGLPGKWDLFAAAG</sequence>
<dbReference type="InterPro" id="IPR000073">
    <property type="entry name" value="AB_hydrolase_1"/>
</dbReference>
<protein>
    <submittedName>
        <fullName evidence="2">Class 3 adenylate cyclase</fullName>
    </submittedName>
</protein>
<organism evidence="2 3">
    <name type="scientific">Bradyrhizobium japonicum</name>
    <dbReference type="NCBI Taxonomy" id="375"/>
    <lineage>
        <taxon>Bacteria</taxon>
        <taxon>Pseudomonadati</taxon>
        <taxon>Pseudomonadota</taxon>
        <taxon>Alphaproteobacteria</taxon>
        <taxon>Hyphomicrobiales</taxon>
        <taxon>Nitrobacteraceae</taxon>
        <taxon>Bradyrhizobium</taxon>
    </lineage>
</organism>
<proteinExistence type="predicted"/>
<evidence type="ECO:0000259" key="1">
    <source>
        <dbReference type="PROSITE" id="PS50125"/>
    </source>
</evidence>
<dbReference type="SUPFAM" id="SSF53474">
    <property type="entry name" value="alpha/beta-Hydrolases"/>
    <property type="match status" value="1"/>
</dbReference>
<evidence type="ECO:0000313" key="2">
    <source>
        <dbReference type="EMBL" id="MET4717264.1"/>
    </source>
</evidence>
<dbReference type="PRINTS" id="PR00111">
    <property type="entry name" value="ABHYDROLASE"/>
</dbReference>
<dbReference type="PROSITE" id="PS50125">
    <property type="entry name" value="GUANYLATE_CYCLASE_2"/>
    <property type="match status" value="1"/>
</dbReference>
<gene>
    <name evidence="2" type="ORF">ABIF63_001370</name>
</gene>